<keyword evidence="2" id="KW-1185">Reference proteome</keyword>
<sequence length="144" mass="16433">MEGSNIMVSEYRLLMITKCNTKKAGQMIRDLFRLVLGEEKLSRMVPLKQKEGRELIPEDISEAIFQYVNANVSKGHEVNVDEFQNIVEAIRNYGGKIFVDICETTTNQESEIKATSKEISLTVDNFRKLKMVITEIEEAITEAN</sequence>
<dbReference type="Gene3D" id="2.30.31.10">
    <property type="entry name" value="Transcriptional Coactivator Pc4, Chain A"/>
    <property type="match status" value="1"/>
</dbReference>
<dbReference type="GO" id="GO:0006355">
    <property type="term" value="P:regulation of DNA-templated transcription"/>
    <property type="evidence" value="ECO:0007669"/>
    <property type="project" value="InterPro"/>
</dbReference>
<dbReference type="Proteomes" id="UP000786811">
    <property type="component" value="Unassembled WGS sequence"/>
</dbReference>
<reference evidence="1" key="1">
    <citation type="submission" date="2021-04" db="EMBL/GenBank/DDBJ databases">
        <authorList>
            <person name="Chebbi M.A.C M."/>
        </authorList>
    </citation>
    <scope>NUCLEOTIDE SEQUENCE</scope>
</reference>
<accession>A0A8J2E4Y6</accession>
<dbReference type="SUPFAM" id="SSF54447">
    <property type="entry name" value="ssDNA-binding transcriptional regulator domain"/>
    <property type="match status" value="1"/>
</dbReference>
<evidence type="ECO:0000313" key="1">
    <source>
        <dbReference type="EMBL" id="CAG5073516.1"/>
    </source>
</evidence>
<dbReference type="EMBL" id="CAJNRD030001114">
    <property type="protein sequence ID" value="CAG5073516.1"/>
    <property type="molecule type" value="Genomic_DNA"/>
</dbReference>
<gene>
    <name evidence="1" type="ORF">HICCMSTLAB_LOCUS459</name>
</gene>
<dbReference type="OrthoDB" id="7701443at2759"/>
<proteinExistence type="predicted"/>
<protein>
    <submittedName>
        <fullName evidence="1">Uncharacterized protein</fullName>
    </submittedName>
</protein>
<organism evidence="1 2">
    <name type="scientific">Cotesia congregata</name>
    <name type="common">Parasitoid wasp</name>
    <name type="synonym">Apanteles congregatus</name>
    <dbReference type="NCBI Taxonomy" id="51543"/>
    <lineage>
        <taxon>Eukaryota</taxon>
        <taxon>Metazoa</taxon>
        <taxon>Ecdysozoa</taxon>
        <taxon>Arthropoda</taxon>
        <taxon>Hexapoda</taxon>
        <taxon>Insecta</taxon>
        <taxon>Pterygota</taxon>
        <taxon>Neoptera</taxon>
        <taxon>Endopterygota</taxon>
        <taxon>Hymenoptera</taxon>
        <taxon>Apocrita</taxon>
        <taxon>Ichneumonoidea</taxon>
        <taxon>Braconidae</taxon>
        <taxon>Microgastrinae</taxon>
        <taxon>Cotesia</taxon>
    </lineage>
</organism>
<evidence type="ECO:0000313" key="2">
    <source>
        <dbReference type="Proteomes" id="UP000786811"/>
    </source>
</evidence>
<name>A0A8J2E4Y6_COTCN</name>
<comment type="caution">
    <text evidence="1">The sequence shown here is derived from an EMBL/GenBank/DDBJ whole genome shotgun (WGS) entry which is preliminary data.</text>
</comment>
<dbReference type="AlphaFoldDB" id="A0A8J2E4Y6"/>
<dbReference type="GO" id="GO:0003677">
    <property type="term" value="F:DNA binding"/>
    <property type="evidence" value="ECO:0007669"/>
    <property type="project" value="InterPro"/>
</dbReference>
<dbReference type="InterPro" id="IPR009044">
    <property type="entry name" value="ssDNA-bd_transcriptional_reg"/>
</dbReference>